<sequence length="193" mass="21964">MMIQNPDFSKFRANFCNENIAEMAWKMQKSTGNAERIFKNFGEKSLNILVNECRPEVIGDIVRLMKSSRTKSAIELRKTLIFILFGYDGKEVKGDKVKYLIPNIKTDDIIAVKYIDRKILDPRWKQVKQNINVQYTKKLPTQREVSLDEILAAIKAADKDTATAVAKAVNERLSEFAKAEMAMKKTAAKKTAA</sequence>
<evidence type="ECO:0000313" key="1">
    <source>
        <dbReference type="EMBL" id="DAF65046.1"/>
    </source>
</evidence>
<dbReference type="EMBL" id="BK032872">
    <property type="protein sequence ID" value="DAF65046.1"/>
    <property type="molecule type" value="Genomic_DNA"/>
</dbReference>
<reference evidence="1" key="1">
    <citation type="journal article" date="2021" name="Proc. Natl. Acad. Sci. U.S.A.">
        <title>A Catalog of Tens of Thousands of Viruses from Human Metagenomes Reveals Hidden Associations with Chronic Diseases.</title>
        <authorList>
            <person name="Tisza M.J."/>
            <person name="Buck C.B."/>
        </authorList>
    </citation>
    <scope>NUCLEOTIDE SEQUENCE</scope>
    <source>
        <strain evidence="1">Ct2iq11</strain>
    </source>
</reference>
<organism evidence="1">
    <name type="scientific">Podoviridae sp. ct2iq11</name>
    <dbReference type="NCBI Taxonomy" id="2827720"/>
    <lineage>
        <taxon>Viruses</taxon>
        <taxon>Duplodnaviria</taxon>
        <taxon>Heunggongvirae</taxon>
        <taxon>Uroviricota</taxon>
        <taxon>Caudoviricetes</taxon>
    </lineage>
</organism>
<proteinExistence type="predicted"/>
<accession>A0A8S5TPH5</accession>
<protein>
    <submittedName>
        <fullName evidence="1">Uncharacterized protein</fullName>
    </submittedName>
</protein>
<name>A0A8S5TPH5_9CAUD</name>